<dbReference type="PRINTS" id="PR00419">
    <property type="entry name" value="ADXRDTASE"/>
</dbReference>
<dbReference type="InterPro" id="IPR010795">
    <property type="entry name" value="Prenylcys_lyase"/>
</dbReference>
<sequence>MVVDSLFLILLAAYTVIGQYSNSSSTDSNFFNGPKIAIIGAGPGGSSAAYHLQKFTSNGFNITIFEKNNYVGGRSTTIENFDSSVNSDLELGASIFTSSNQILLNAVETFGLEAISSDEIFLEYPTVLEATTGIWDGTSFLDYLNPSAYSSAILEYLYYTVKYGFSFIKFVFFLGPKIIDLFLQNYYYSNFPYKSLTDITKDIGFDLLTGETGLQYLRTHGISDKFSKIFIEATTRVNYASNIDDITGLEALVSGAGSSSGAYQVYGGNYQIFENFIESSGSSLRLNNTIQTIKSLGSTYEISSLNENGEYESESFDKVIIAAPFHLSNITIDKNGYEISDIPDVEYRELYVTFVKSSTPLNNAKLVSASPDGTAPFILATSVSETGTTLDYYSVSIVDYDDTTGNYTYKIFSESSIDDNYLLEHFFDSSSSLEIIFQHHWNPYPHLTPITEFLDFEIGENLYYLNTIEQFISTMETAALAGANVAGLISKGLNTTAIELPNSSS</sequence>
<accession>A0A9P8TBM8</accession>
<gene>
    <name evidence="10" type="ORF">WICMUC_004036</name>
</gene>
<comment type="cofactor">
    <cofactor evidence="1">
        <name>FAD</name>
        <dbReference type="ChEBI" id="CHEBI:57692"/>
    </cofactor>
</comment>
<feature type="domain" description="Prenylcysteine lyase" evidence="9">
    <location>
        <begin position="151"/>
        <end position="495"/>
    </location>
</feature>
<evidence type="ECO:0000256" key="8">
    <source>
        <dbReference type="SAM" id="SignalP"/>
    </source>
</evidence>
<evidence type="ECO:0000256" key="6">
    <source>
        <dbReference type="ARBA" id="ARBA00023002"/>
    </source>
</evidence>
<evidence type="ECO:0000313" key="11">
    <source>
        <dbReference type="Proteomes" id="UP000769528"/>
    </source>
</evidence>
<evidence type="ECO:0000259" key="9">
    <source>
        <dbReference type="Pfam" id="PF07156"/>
    </source>
</evidence>
<dbReference type="EMBL" id="JAEUBF010001112">
    <property type="protein sequence ID" value="KAH3672814.1"/>
    <property type="molecule type" value="Genomic_DNA"/>
</dbReference>
<dbReference type="GO" id="GO:0030327">
    <property type="term" value="P:prenylated protein catabolic process"/>
    <property type="evidence" value="ECO:0007669"/>
    <property type="project" value="TreeGrafter"/>
</dbReference>
<organism evidence="10 11">
    <name type="scientific">Wickerhamomyces mucosus</name>
    <dbReference type="NCBI Taxonomy" id="1378264"/>
    <lineage>
        <taxon>Eukaryota</taxon>
        <taxon>Fungi</taxon>
        <taxon>Dikarya</taxon>
        <taxon>Ascomycota</taxon>
        <taxon>Saccharomycotina</taxon>
        <taxon>Saccharomycetes</taxon>
        <taxon>Phaffomycetales</taxon>
        <taxon>Wickerhamomycetaceae</taxon>
        <taxon>Wickerhamomyces</taxon>
    </lineage>
</organism>
<dbReference type="PANTHER" id="PTHR15944">
    <property type="entry name" value="FARNESYLCYSTEINE LYASE"/>
    <property type="match status" value="1"/>
</dbReference>
<dbReference type="InterPro" id="IPR017046">
    <property type="entry name" value="Prenylcysteine_Oxase1"/>
</dbReference>
<keyword evidence="11" id="KW-1185">Reference proteome</keyword>
<dbReference type="SUPFAM" id="SSF51905">
    <property type="entry name" value="FAD/NAD(P)-binding domain"/>
    <property type="match status" value="1"/>
</dbReference>
<dbReference type="Gene3D" id="3.50.50.60">
    <property type="entry name" value="FAD/NAD(P)-binding domain"/>
    <property type="match status" value="1"/>
</dbReference>
<keyword evidence="5" id="KW-0274">FAD</keyword>
<reference evidence="10" key="1">
    <citation type="journal article" date="2021" name="Open Biol.">
        <title>Shared evolutionary footprints suggest mitochondrial oxidative damage underlies multiple complex I losses in fungi.</title>
        <authorList>
            <person name="Schikora-Tamarit M.A."/>
            <person name="Marcet-Houben M."/>
            <person name="Nosek J."/>
            <person name="Gabaldon T."/>
        </authorList>
    </citation>
    <scope>NUCLEOTIDE SEQUENCE</scope>
    <source>
        <strain evidence="10">CBS6341</strain>
    </source>
</reference>
<evidence type="ECO:0000256" key="7">
    <source>
        <dbReference type="ARBA" id="ARBA00023180"/>
    </source>
</evidence>
<dbReference type="Pfam" id="PF07156">
    <property type="entry name" value="Prenylcys_lyase"/>
    <property type="match status" value="1"/>
</dbReference>
<dbReference type="Proteomes" id="UP000769528">
    <property type="component" value="Unassembled WGS sequence"/>
</dbReference>
<proteinExistence type="inferred from homology"/>
<evidence type="ECO:0000313" key="10">
    <source>
        <dbReference type="EMBL" id="KAH3672814.1"/>
    </source>
</evidence>
<name>A0A9P8TBM8_9ASCO</name>
<feature type="chain" id="PRO_5040348222" description="Prenylcysteine lyase domain-containing protein" evidence="8">
    <location>
        <begin position="19"/>
        <end position="505"/>
    </location>
</feature>
<keyword evidence="7" id="KW-0325">Glycoprotein</keyword>
<comment type="similarity">
    <text evidence="2">Belongs to the prenylcysteine oxidase family.</text>
</comment>
<protein>
    <recommendedName>
        <fullName evidence="9">Prenylcysteine lyase domain-containing protein</fullName>
    </recommendedName>
</protein>
<evidence type="ECO:0000256" key="3">
    <source>
        <dbReference type="ARBA" id="ARBA00022630"/>
    </source>
</evidence>
<dbReference type="PANTHER" id="PTHR15944:SF0">
    <property type="entry name" value="PRENYLCYSTEINE LYASE DOMAIN-CONTAINING PROTEIN"/>
    <property type="match status" value="1"/>
</dbReference>
<feature type="signal peptide" evidence="8">
    <location>
        <begin position="1"/>
        <end position="18"/>
    </location>
</feature>
<keyword evidence="4 8" id="KW-0732">Signal</keyword>
<evidence type="ECO:0000256" key="2">
    <source>
        <dbReference type="ARBA" id="ARBA00009967"/>
    </source>
</evidence>
<dbReference type="GO" id="GO:0030328">
    <property type="term" value="P:prenylcysteine catabolic process"/>
    <property type="evidence" value="ECO:0007669"/>
    <property type="project" value="InterPro"/>
</dbReference>
<keyword evidence="6" id="KW-0560">Oxidoreductase</keyword>
<evidence type="ECO:0000256" key="1">
    <source>
        <dbReference type="ARBA" id="ARBA00001974"/>
    </source>
</evidence>
<evidence type="ECO:0000256" key="4">
    <source>
        <dbReference type="ARBA" id="ARBA00022729"/>
    </source>
</evidence>
<dbReference type="OrthoDB" id="437369at2759"/>
<dbReference type="AlphaFoldDB" id="A0A9P8TBM8"/>
<comment type="caution">
    <text evidence="10">The sequence shown here is derived from an EMBL/GenBank/DDBJ whole genome shotgun (WGS) entry which is preliminary data.</text>
</comment>
<dbReference type="Pfam" id="PF13450">
    <property type="entry name" value="NAD_binding_8"/>
    <property type="match status" value="1"/>
</dbReference>
<keyword evidence="3" id="KW-0285">Flavoprotein</keyword>
<reference evidence="10" key="2">
    <citation type="submission" date="2021-01" db="EMBL/GenBank/DDBJ databases">
        <authorList>
            <person name="Schikora-Tamarit M.A."/>
        </authorList>
    </citation>
    <scope>NUCLEOTIDE SEQUENCE</scope>
    <source>
        <strain evidence="10">CBS6341</strain>
    </source>
</reference>
<dbReference type="GO" id="GO:0001735">
    <property type="term" value="F:prenylcysteine oxidase activity"/>
    <property type="evidence" value="ECO:0007669"/>
    <property type="project" value="InterPro"/>
</dbReference>
<dbReference type="InterPro" id="IPR036188">
    <property type="entry name" value="FAD/NAD-bd_sf"/>
</dbReference>
<evidence type="ECO:0000256" key="5">
    <source>
        <dbReference type="ARBA" id="ARBA00022827"/>
    </source>
</evidence>